<feature type="chain" id="PRO_5045984382" description="DUF1223 domain-containing protein" evidence="1">
    <location>
        <begin position="23"/>
        <end position="232"/>
    </location>
</feature>
<dbReference type="InterPro" id="IPR036249">
    <property type="entry name" value="Thioredoxin-like_sf"/>
</dbReference>
<dbReference type="RefSeq" id="WP_188481144.1">
    <property type="nucleotide sequence ID" value="NZ_BMFC01000002.1"/>
</dbReference>
<protein>
    <recommendedName>
        <fullName evidence="4">DUF1223 domain-containing protein</fullName>
    </recommendedName>
</protein>
<evidence type="ECO:0000313" key="2">
    <source>
        <dbReference type="EMBL" id="GGB97640.1"/>
    </source>
</evidence>
<sequence>MNRLFALMTALLLGVTATASQAEDAPVVVELFTSQGCSSCPPADALLTRLGEYDNVIPLALHVDYWDYIGWKDKFAQPAFTKRQKAYAHNLGTNVIYTPQMVINGSDQVAGNRTMDVSDLVQAHKAKGMPARIDINRSGDTLTIRGKEVNTLRRADVILIRYQPAATVQIARGENAGKTLSHSFIVTEWIDIGDWDGMSPLFQTVAVSGQNPIVVLVQAKGQGAILAAARLR</sequence>
<dbReference type="PANTHER" id="PTHR36057:SF1">
    <property type="entry name" value="LIPOPROTEIN LIPID ATTACHMENT SITE-LIKE PROTEIN, PUTATIVE (DUF1223)-RELATED"/>
    <property type="match status" value="1"/>
</dbReference>
<name>A0ABQ1KF10_9RHOB</name>
<proteinExistence type="predicted"/>
<organism evidence="2 3">
    <name type="scientific">Marivita lacus</name>
    <dbReference type="NCBI Taxonomy" id="1323742"/>
    <lineage>
        <taxon>Bacteria</taxon>
        <taxon>Pseudomonadati</taxon>
        <taxon>Pseudomonadota</taxon>
        <taxon>Alphaproteobacteria</taxon>
        <taxon>Rhodobacterales</taxon>
        <taxon>Roseobacteraceae</taxon>
        <taxon>Marivita</taxon>
    </lineage>
</organism>
<comment type="caution">
    <text evidence="2">The sequence shown here is derived from an EMBL/GenBank/DDBJ whole genome shotgun (WGS) entry which is preliminary data.</text>
</comment>
<dbReference type="PANTHER" id="PTHR36057">
    <property type="match status" value="1"/>
</dbReference>
<accession>A0ABQ1KF10</accession>
<gene>
    <name evidence="2" type="ORF">GCM10011363_12860</name>
</gene>
<dbReference type="SUPFAM" id="SSF52833">
    <property type="entry name" value="Thioredoxin-like"/>
    <property type="match status" value="1"/>
</dbReference>
<dbReference type="InterPro" id="IPR010634">
    <property type="entry name" value="DUF1223"/>
</dbReference>
<feature type="signal peptide" evidence="1">
    <location>
        <begin position="1"/>
        <end position="22"/>
    </location>
</feature>
<evidence type="ECO:0000313" key="3">
    <source>
        <dbReference type="Proteomes" id="UP000645462"/>
    </source>
</evidence>
<keyword evidence="3" id="KW-1185">Reference proteome</keyword>
<dbReference type="Pfam" id="PF06764">
    <property type="entry name" value="DUF1223"/>
    <property type="match status" value="1"/>
</dbReference>
<evidence type="ECO:0008006" key="4">
    <source>
        <dbReference type="Google" id="ProtNLM"/>
    </source>
</evidence>
<evidence type="ECO:0000256" key="1">
    <source>
        <dbReference type="SAM" id="SignalP"/>
    </source>
</evidence>
<dbReference type="EMBL" id="BMFC01000002">
    <property type="protein sequence ID" value="GGB97640.1"/>
    <property type="molecule type" value="Genomic_DNA"/>
</dbReference>
<reference evidence="3" key="1">
    <citation type="journal article" date="2019" name="Int. J. Syst. Evol. Microbiol.">
        <title>The Global Catalogue of Microorganisms (GCM) 10K type strain sequencing project: providing services to taxonomists for standard genome sequencing and annotation.</title>
        <authorList>
            <consortium name="The Broad Institute Genomics Platform"/>
            <consortium name="The Broad Institute Genome Sequencing Center for Infectious Disease"/>
            <person name="Wu L."/>
            <person name="Ma J."/>
        </authorList>
    </citation>
    <scope>NUCLEOTIDE SEQUENCE [LARGE SCALE GENOMIC DNA]</scope>
    <source>
        <strain evidence="3">CGMCC 1.12478</strain>
    </source>
</reference>
<keyword evidence="1" id="KW-0732">Signal</keyword>
<dbReference type="Proteomes" id="UP000645462">
    <property type="component" value="Unassembled WGS sequence"/>
</dbReference>